<organism evidence="8 9">
    <name type="scientific">Desulfoluna spongiiphila</name>
    <dbReference type="NCBI Taxonomy" id="419481"/>
    <lineage>
        <taxon>Bacteria</taxon>
        <taxon>Pseudomonadati</taxon>
        <taxon>Thermodesulfobacteriota</taxon>
        <taxon>Desulfobacteria</taxon>
        <taxon>Desulfobacterales</taxon>
        <taxon>Desulfolunaceae</taxon>
        <taxon>Desulfoluna</taxon>
    </lineage>
</organism>
<evidence type="ECO:0000256" key="1">
    <source>
        <dbReference type="ARBA" id="ARBA00023239"/>
    </source>
</evidence>
<evidence type="ECO:0000256" key="3">
    <source>
        <dbReference type="ARBA" id="ARBA00023457"/>
    </source>
</evidence>
<dbReference type="OrthoDB" id="9806536at2"/>
<dbReference type="Gene3D" id="3.30.70.3460">
    <property type="match status" value="1"/>
</dbReference>
<gene>
    <name evidence="8" type="ORF">SAMN05216233_12942</name>
</gene>
<dbReference type="Pfam" id="PF22451">
    <property type="entry name" value="NirdL-like_HTH"/>
    <property type="match status" value="1"/>
</dbReference>
<evidence type="ECO:0000256" key="2">
    <source>
        <dbReference type="ARBA" id="ARBA00023444"/>
    </source>
</evidence>
<dbReference type="InterPro" id="IPR050684">
    <property type="entry name" value="HTH-Siroheme_Decarb"/>
</dbReference>
<proteinExistence type="inferred from homology"/>
<dbReference type="PANTHER" id="PTHR43413">
    <property type="entry name" value="TRANSCRIPTIONAL REGULATOR, ASNC FAMILY"/>
    <property type="match status" value="1"/>
</dbReference>
<dbReference type="InterPro" id="IPR040523">
    <property type="entry name" value="AsnC_trans_reg2"/>
</dbReference>
<dbReference type="Proteomes" id="UP000198870">
    <property type="component" value="Unassembled WGS sequence"/>
</dbReference>
<dbReference type="EMBL" id="FMUX01000029">
    <property type="protein sequence ID" value="SCY86780.1"/>
    <property type="molecule type" value="Genomic_DNA"/>
</dbReference>
<accession>A0A1G5JFU2</accession>
<comment type="similarity">
    <text evidence="3">Belongs to the Ahb/Nir family.</text>
</comment>
<evidence type="ECO:0000256" key="5">
    <source>
        <dbReference type="ARBA" id="ARBA00048470"/>
    </source>
</evidence>
<feature type="domain" description="Siroheme decarboxylase AsnC-like ligand binding" evidence="6">
    <location>
        <begin position="63"/>
        <end position="148"/>
    </location>
</feature>
<evidence type="ECO:0000313" key="8">
    <source>
        <dbReference type="EMBL" id="SCY86780.1"/>
    </source>
</evidence>
<comment type="pathway">
    <text evidence="2">Porphyrin-containing compound metabolism.</text>
</comment>
<dbReference type="GO" id="GO:0016829">
    <property type="term" value="F:lyase activity"/>
    <property type="evidence" value="ECO:0007669"/>
    <property type="project" value="UniProtKB-KW"/>
</dbReference>
<sequence length="164" mass="18451">MPLSDQEKQVISAIQGDIPVCENPYQVLAQGLDMTEEDFLTVLNRLHDKGLIRRFGATLRHQKSGFTANAMVAWQVEEARVEEVGSTMASYKEVSHCYRRNPAEAWPYNLYTMIHATSRDACLDTARRISEEAGVSVYRVLFSKQELKKISMTYFSQPGASVGA</sequence>
<dbReference type="STRING" id="419481.SAMN05216233_12942"/>
<evidence type="ECO:0000256" key="4">
    <source>
        <dbReference type="ARBA" id="ARBA00023471"/>
    </source>
</evidence>
<comment type="catalytic activity">
    <reaction evidence="5">
        <text>siroheme + 2 H(+) = 12,18-didecarboxysiroheme + 2 CO2</text>
        <dbReference type="Rhea" id="RHEA:19093"/>
        <dbReference type="ChEBI" id="CHEBI:15378"/>
        <dbReference type="ChEBI" id="CHEBI:16526"/>
        <dbReference type="ChEBI" id="CHEBI:60052"/>
        <dbReference type="ChEBI" id="CHEBI:140497"/>
        <dbReference type="EC" id="4.1.1.111"/>
    </reaction>
</comment>
<dbReference type="Pfam" id="PF17805">
    <property type="entry name" value="AsnC_trans_reg2"/>
    <property type="match status" value="1"/>
</dbReference>
<protein>
    <recommendedName>
        <fullName evidence="4">siroheme decarboxylase</fullName>
        <ecNumber evidence="4">4.1.1.111</ecNumber>
    </recommendedName>
</protein>
<evidence type="ECO:0000259" key="6">
    <source>
        <dbReference type="Pfam" id="PF17805"/>
    </source>
</evidence>
<dbReference type="AlphaFoldDB" id="A0A1G5JFU2"/>
<name>A0A1G5JFU2_9BACT</name>
<keyword evidence="9" id="KW-1185">Reference proteome</keyword>
<feature type="domain" description="Siroheme decarboxylase NirL-like HTH" evidence="7">
    <location>
        <begin position="7"/>
        <end position="53"/>
    </location>
</feature>
<dbReference type="PANTHER" id="PTHR43413:SF1">
    <property type="entry name" value="SIROHEME DECARBOXYLASE NIRL SUBUNIT"/>
    <property type="match status" value="1"/>
</dbReference>
<dbReference type="EC" id="4.1.1.111" evidence="4"/>
<dbReference type="InterPro" id="IPR053953">
    <property type="entry name" value="NirdL-like_HTH"/>
</dbReference>
<evidence type="ECO:0000313" key="9">
    <source>
        <dbReference type="Proteomes" id="UP000198870"/>
    </source>
</evidence>
<evidence type="ECO:0000259" key="7">
    <source>
        <dbReference type="Pfam" id="PF22451"/>
    </source>
</evidence>
<reference evidence="8 9" key="1">
    <citation type="submission" date="2016-10" db="EMBL/GenBank/DDBJ databases">
        <authorList>
            <person name="de Groot N.N."/>
        </authorList>
    </citation>
    <scope>NUCLEOTIDE SEQUENCE [LARGE SCALE GENOMIC DNA]</scope>
    <source>
        <strain evidence="8 9">AA1</strain>
    </source>
</reference>
<dbReference type="RefSeq" id="WP_092215414.1">
    <property type="nucleotide sequence ID" value="NZ_FMUX01000029.1"/>
</dbReference>
<keyword evidence="1" id="KW-0456">Lyase</keyword>